<dbReference type="AlphaFoldDB" id="A0AAV5DF02"/>
<dbReference type="GO" id="GO:0005829">
    <property type="term" value="C:cytosol"/>
    <property type="evidence" value="ECO:0007669"/>
    <property type="project" value="TreeGrafter"/>
</dbReference>
<feature type="region of interest" description="Disordered" evidence="1">
    <location>
        <begin position="435"/>
        <end position="496"/>
    </location>
</feature>
<dbReference type="GO" id="GO:0004843">
    <property type="term" value="F:cysteine-type deubiquitinase activity"/>
    <property type="evidence" value="ECO:0007669"/>
    <property type="project" value="InterPro"/>
</dbReference>
<dbReference type="InterPro" id="IPR007518">
    <property type="entry name" value="MINDY"/>
</dbReference>
<dbReference type="PANTHER" id="PTHR18063">
    <property type="entry name" value="NF-E2 INDUCIBLE PROTEIN"/>
    <property type="match status" value="1"/>
</dbReference>
<dbReference type="PANTHER" id="PTHR18063:SF17">
    <property type="entry name" value="MINDY DEUBIQUITINASE DOMAIN-CONTAINING PROTEIN"/>
    <property type="match status" value="1"/>
</dbReference>
<dbReference type="GO" id="GO:0071944">
    <property type="term" value="C:cell periphery"/>
    <property type="evidence" value="ECO:0007669"/>
    <property type="project" value="TreeGrafter"/>
</dbReference>
<dbReference type="GO" id="GO:0004813">
    <property type="term" value="F:alanine-tRNA ligase activity"/>
    <property type="evidence" value="ECO:0007669"/>
    <property type="project" value="UniProtKB-EC"/>
</dbReference>
<comment type="caution">
    <text evidence="3">The sequence shown here is derived from an EMBL/GenBank/DDBJ whole genome shotgun (WGS) entry which is preliminary data.</text>
</comment>
<name>A0AAV5DF02_ELECO</name>
<dbReference type="SUPFAM" id="SSF55681">
    <property type="entry name" value="Class II aaRS and biotin synthetases"/>
    <property type="match status" value="1"/>
</dbReference>
<accession>A0AAV5DF02</accession>
<dbReference type="PROSITE" id="PS50860">
    <property type="entry name" value="AA_TRNA_LIGASE_II_ALA"/>
    <property type="match status" value="1"/>
</dbReference>
<dbReference type="InterPro" id="IPR018165">
    <property type="entry name" value="Ala-tRNA-synth_IIc_core"/>
</dbReference>
<proteinExistence type="predicted"/>
<feature type="compositionally biased region" description="Basic and acidic residues" evidence="1">
    <location>
        <begin position="438"/>
        <end position="489"/>
    </location>
</feature>
<reference evidence="3" key="1">
    <citation type="journal article" date="2018" name="DNA Res.">
        <title>Multiple hybrid de novo genome assembly of finger millet, an orphan allotetraploid crop.</title>
        <authorList>
            <person name="Hatakeyama M."/>
            <person name="Aluri S."/>
            <person name="Balachadran M.T."/>
            <person name="Sivarajan S.R."/>
            <person name="Patrignani A."/>
            <person name="Gruter S."/>
            <person name="Poveda L."/>
            <person name="Shimizu-Inatsugi R."/>
            <person name="Baeten J."/>
            <person name="Francoijs K.J."/>
            <person name="Nataraja K.N."/>
            <person name="Reddy Y.A.N."/>
            <person name="Phadnis S."/>
            <person name="Ravikumar R.L."/>
            <person name="Schlapbach R."/>
            <person name="Sreeman S.M."/>
            <person name="Shimizu K.K."/>
        </authorList>
    </citation>
    <scope>NUCLEOTIDE SEQUENCE</scope>
</reference>
<evidence type="ECO:0000256" key="1">
    <source>
        <dbReference type="SAM" id="MobiDB-lite"/>
    </source>
</evidence>
<protein>
    <recommendedName>
        <fullName evidence="2">Alanyl-transfer RNA synthetases family profile domain-containing protein</fullName>
    </recommendedName>
</protein>
<reference evidence="3" key="2">
    <citation type="submission" date="2021-12" db="EMBL/GenBank/DDBJ databases">
        <title>Resequencing data analysis of finger millet.</title>
        <authorList>
            <person name="Hatakeyama M."/>
            <person name="Aluri S."/>
            <person name="Balachadran M.T."/>
            <person name="Sivarajan S.R."/>
            <person name="Poveda L."/>
            <person name="Shimizu-Inatsugi R."/>
            <person name="Schlapbach R."/>
            <person name="Sreeman S.M."/>
            <person name="Shimizu K.K."/>
        </authorList>
    </citation>
    <scope>NUCLEOTIDE SEQUENCE</scope>
</reference>
<dbReference type="GO" id="GO:0071108">
    <property type="term" value="P:protein K48-linked deubiquitination"/>
    <property type="evidence" value="ECO:0007669"/>
    <property type="project" value="TreeGrafter"/>
</dbReference>
<dbReference type="Proteomes" id="UP001054889">
    <property type="component" value="Unassembled WGS sequence"/>
</dbReference>
<dbReference type="GO" id="GO:0003676">
    <property type="term" value="F:nucleic acid binding"/>
    <property type="evidence" value="ECO:0007669"/>
    <property type="project" value="InterPro"/>
</dbReference>
<dbReference type="GO" id="GO:1990380">
    <property type="term" value="F:K48-linked deubiquitinase activity"/>
    <property type="evidence" value="ECO:0007669"/>
    <property type="project" value="InterPro"/>
</dbReference>
<evidence type="ECO:0000313" key="3">
    <source>
        <dbReference type="EMBL" id="GJN09020.1"/>
    </source>
</evidence>
<dbReference type="GO" id="GO:0016807">
    <property type="term" value="F:cysteine-type carboxypeptidase activity"/>
    <property type="evidence" value="ECO:0007669"/>
    <property type="project" value="TreeGrafter"/>
</dbReference>
<gene>
    <name evidence="3" type="primary">ga26987</name>
    <name evidence="3" type="ORF">PR202_ga26987</name>
</gene>
<dbReference type="InterPro" id="IPR033979">
    <property type="entry name" value="MINDY_domain"/>
</dbReference>
<dbReference type="Gene3D" id="3.30.930.10">
    <property type="entry name" value="Bira Bifunctional Protein, Domain 2"/>
    <property type="match status" value="2"/>
</dbReference>
<dbReference type="InterPro" id="IPR045864">
    <property type="entry name" value="aa-tRNA-synth_II/BPL/LPL"/>
</dbReference>
<dbReference type="Pfam" id="PF04424">
    <property type="entry name" value="MINDY_DUB"/>
    <property type="match status" value="2"/>
</dbReference>
<keyword evidence="4" id="KW-1185">Reference proteome</keyword>
<dbReference type="GO" id="GO:0006419">
    <property type="term" value="P:alanyl-tRNA aminoacylation"/>
    <property type="evidence" value="ECO:0007669"/>
    <property type="project" value="InterPro"/>
</dbReference>
<feature type="domain" description="Alanyl-transfer RNA synthetases family profile" evidence="2">
    <location>
        <begin position="10"/>
        <end position="288"/>
    </location>
</feature>
<evidence type="ECO:0000313" key="4">
    <source>
        <dbReference type="Proteomes" id="UP001054889"/>
    </source>
</evidence>
<sequence>MASQLSSLEWPVETVRETFFSYFGENQHAQLSSTPVIPVDDPEVPLIHTCLKRFKGTLNGRGRQRTCFSLSWSYGDYFKKEAIDLTFTLLSKADFWMAGETGPCGPCIGFFFDCSDNHDSVGSFDRQADGVLGPLQAKHVLTGINLECLSAILQNKESHYDLDVYTDVISDIFSSSGKGIMYYSGKVGAADTDGVDTAYRLLADHMRMIAVINAPGSQLGNVLLLGGKITLDIDIKKVSEGHLIHLVQRHLLYGNTQMQLEQNLELSEFNKQVLGLLPKLPDSLYFDVTFASSYGFVPTSETALFGFLGVPLHHGWLVDPQDVELGSPMPRSSYSKLSYTLAIYESIRSSTNSRPEKHGRYEDDKFYSALAFFSTESEEELASTSCAMISTFLRGPQLTPYGFSSLRDDLKARQPTVLIWNEKLITISKPLKKNERKKKNEKEKLGLNRKKKEEDRNKDEDGEKDRNEDGDGEKTEAKDDEKTEEKDDGNAAPQNCFLQGSGSNLNIRPINFFGRSTHVIHQINDGPCALIAICNVLLLKGDIFFEPHETVVSMDYLLDLVYSFLKGSVKMQAYCDERQREILDVAKTLATGFDVDVIFTRTNGFTRTLEWLLLDCLDLNPRHGWIAAEDLLLGPEESFESLTLASNEPDFQHVETIKKFLNGPQLTPIGLVSLQKDLDENVPCILYWNHHYSTIVKINGVLHSLVTDSSYLRTSVVWQTLHEVNGGGIYMDSNFTPIYMGLDAAPSGSYFVPETSTSEASTSFMKPNSEGITSHGDGLYLDCSLTQVCSGPDAALLEDPKLERQQEAEVPFDRLSELDLLTSSYLEDELPVVLENLLCSDHQMTAELWEWSWRITPDQKSLVVEPGTFAAVFSETIVMEALISAAQPDVVIWDTVVVVMLGLLDTVVVVMLGLLDTMVVVMLGLLDTMVVVRLGLLDTVVEVAPVISDTIIVVVSVVSECNGRTVVITATGELS</sequence>
<organism evidence="3 4">
    <name type="scientific">Eleusine coracana subsp. coracana</name>
    <dbReference type="NCBI Taxonomy" id="191504"/>
    <lineage>
        <taxon>Eukaryota</taxon>
        <taxon>Viridiplantae</taxon>
        <taxon>Streptophyta</taxon>
        <taxon>Embryophyta</taxon>
        <taxon>Tracheophyta</taxon>
        <taxon>Spermatophyta</taxon>
        <taxon>Magnoliopsida</taxon>
        <taxon>Liliopsida</taxon>
        <taxon>Poales</taxon>
        <taxon>Poaceae</taxon>
        <taxon>PACMAD clade</taxon>
        <taxon>Chloridoideae</taxon>
        <taxon>Cynodonteae</taxon>
        <taxon>Eleusininae</taxon>
        <taxon>Eleusine</taxon>
    </lineage>
</organism>
<dbReference type="GO" id="GO:0005524">
    <property type="term" value="F:ATP binding"/>
    <property type="evidence" value="ECO:0007669"/>
    <property type="project" value="InterPro"/>
</dbReference>
<evidence type="ECO:0000259" key="2">
    <source>
        <dbReference type="PROSITE" id="PS50860"/>
    </source>
</evidence>
<dbReference type="EMBL" id="BQKI01000015">
    <property type="protein sequence ID" value="GJN09020.1"/>
    <property type="molecule type" value="Genomic_DNA"/>
</dbReference>